<keyword evidence="6" id="KW-0119">Carbohydrate metabolism</keyword>
<dbReference type="GO" id="GO:0016757">
    <property type="term" value="F:glycosyltransferase activity"/>
    <property type="evidence" value="ECO:0007669"/>
    <property type="project" value="UniProtKB-KW"/>
</dbReference>
<organism evidence="10">
    <name type="scientific">Ananas comosus var. bracteatus</name>
    <name type="common">red pineapple</name>
    <dbReference type="NCBI Taxonomy" id="296719"/>
    <lineage>
        <taxon>Eukaryota</taxon>
        <taxon>Viridiplantae</taxon>
        <taxon>Streptophyta</taxon>
        <taxon>Embryophyta</taxon>
        <taxon>Tracheophyta</taxon>
        <taxon>Spermatophyta</taxon>
        <taxon>Magnoliopsida</taxon>
        <taxon>Liliopsida</taxon>
        <taxon>Poales</taxon>
        <taxon>Bromeliaceae</taxon>
        <taxon>Bromelioideae</taxon>
        <taxon>Ananas</taxon>
    </lineage>
</organism>
<dbReference type="CDD" id="cd11299">
    <property type="entry name" value="O-FucT_plant"/>
    <property type="match status" value="1"/>
</dbReference>
<name>A0A6V7QYH1_ANACO</name>
<evidence type="ECO:0000256" key="7">
    <source>
        <dbReference type="ARBA" id="ARBA00030350"/>
    </source>
</evidence>
<comment type="similarity">
    <text evidence="1">Belongs to the glycosyltransferase GT106 family.</text>
</comment>
<feature type="compositionally biased region" description="Gly residues" evidence="8">
    <location>
        <begin position="735"/>
        <end position="764"/>
    </location>
</feature>
<evidence type="ECO:0000256" key="8">
    <source>
        <dbReference type="SAM" id="MobiDB-lite"/>
    </source>
</evidence>
<feature type="region of interest" description="Disordered" evidence="8">
    <location>
        <begin position="500"/>
        <end position="551"/>
    </location>
</feature>
<dbReference type="InterPro" id="IPR036378">
    <property type="entry name" value="FAS1_dom_sf"/>
</dbReference>
<dbReference type="InterPro" id="IPR019378">
    <property type="entry name" value="GDP-Fuc_O-FucTrfase"/>
</dbReference>
<dbReference type="GO" id="GO:0006004">
    <property type="term" value="P:fucose metabolic process"/>
    <property type="evidence" value="ECO:0007669"/>
    <property type="project" value="UniProtKB-KW"/>
</dbReference>
<evidence type="ECO:0000313" key="10">
    <source>
        <dbReference type="EMBL" id="CAD1847927.1"/>
    </source>
</evidence>
<dbReference type="PANTHER" id="PTHR31288">
    <property type="entry name" value="O-FUCOSYLTRANSFERASE FAMILY PROTEIN"/>
    <property type="match status" value="1"/>
</dbReference>
<keyword evidence="3" id="KW-0328">Glycosyltransferase</keyword>
<feature type="region of interest" description="Disordered" evidence="8">
    <location>
        <begin position="735"/>
        <end position="795"/>
    </location>
</feature>
<protein>
    <recommendedName>
        <fullName evidence="7">O-fucosyltransferase family protein</fullName>
    </recommendedName>
</protein>
<comment type="similarity">
    <text evidence="2">Belongs to the fasciclin-like AGP family.</text>
</comment>
<evidence type="ECO:0000256" key="6">
    <source>
        <dbReference type="ARBA" id="ARBA00023277"/>
    </source>
</evidence>
<accession>A0A6V7QYH1</accession>
<proteinExistence type="inferred from homology"/>
<evidence type="ECO:0000256" key="4">
    <source>
        <dbReference type="ARBA" id="ARBA00022679"/>
    </source>
</evidence>
<gene>
    <name evidence="10" type="ORF">CB5_LOCUS31138</name>
</gene>
<feature type="domain" description="FAS1" evidence="9">
    <location>
        <begin position="644"/>
        <end position="727"/>
    </location>
</feature>
<evidence type="ECO:0000256" key="2">
    <source>
        <dbReference type="ARBA" id="ARBA00007843"/>
    </source>
</evidence>
<dbReference type="Pfam" id="PF02469">
    <property type="entry name" value="Fasciclin"/>
    <property type="match status" value="1"/>
</dbReference>
<evidence type="ECO:0000256" key="1">
    <source>
        <dbReference type="ARBA" id="ARBA00007737"/>
    </source>
</evidence>
<dbReference type="SUPFAM" id="SSF82153">
    <property type="entry name" value="FAS1 domain"/>
    <property type="match status" value="2"/>
</dbReference>
<evidence type="ECO:0000256" key="5">
    <source>
        <dbReference type="ARBA" id="ARBA00023253"/>
    </source>
</evidence>
<dbReference type="PANTHER" id="PTHR31288:SF10">
    <property type="entry name" value="PROTEIN ESMERALDA 1"/>
    <property type="match status" value="1"/>
</dbReference>
<dbReference type="InterPro" id="IPR024709">
    <property type="entry name" value="FucosylTrfase_pln"/>
</dbReference>
<sequence length="827" mass="89056">MASKQKLATVWKHSYKGGGWRPCTNMSTIGLPESNGYIYVEANGGLNQQRTSICNAVAVAGYLNATLVIPNFHYHSIWRDPSKFSDIYDKDHFIETLTNDVRVVDTVPEFIMERFGDNMSNVFNFKIKAWSSIQYYKDAVLPKLAYKDLSFANRLSFDAPPAVQRLRCLANFEALRFSNPIATLAEKLVSRMKEQSVDNNGKYVAVHLRFEEDMVAFSCCIFDGGEAEKQDMNAARERGWRGKFTKPGRVIRPGAIRMNGKCPLTPLEVGLMLRGMGFGNNTVIYLASGKIYKAEKTMIPLLEMFPLLQTKESLASPDELAPFKNFSSRMAAIDYSVCLHSEVFVTTQGGNFPHFLIGHRRYLYGGHSKTIKPDKRKLAVLFANPNIGWKALKRQLLNMRAHSDAKGIEIKRPNDSIYTFPCPDCMCRSNKTELSGFNRLLSSSSVASELAGRSSLTLLAVPDPFLVRSEAELAARSSADLADVLRYHVLLEFLSPSDLRRLPPPAVSSPPSSRPPAAPPPTSAPSTSPPSTPTPTPTPTPPPSSSAPGALLPRQLQRHRPGPRRLPPYDVSVFAVDALLVPYGFDLAASETRPPVGVNITRVLVDARGFNVAASMLEASGVAAEFEGDEGGAGITVFSLPAQEKAVVLRFHVLHSYYPLGSLESIVNPVQPTLATEDTGAGRFTLNITRVNGSVAIDTGIVQASITRTVFDQNPVAVFAVSRVLLPREIFGGGGNARRGGGPGRGRGGAAAGGAGWDGAGARGSGNVAAEAEGGDEVGSSGERRGGGGGGGGGGRRRGFASFCIALVVYLLLVCDPSLLSSSASSW</sequence>
<keyword evidence="5" id="KW-0294">Fucose metabolism</keyword>
<dbReference type="EMBL" id="CAJEUB010000063">
    <property type="protein sequence ID" value="CAD1847927.1"/>
    <property type="molecule type" value="Genomic_DNA"/>
</dbReference>
<evidence type="ECO:0000256" key="3">
    <source>
        <dbReference type="ARBA" id="ARBA00022676"/>
    </source>
</evidence>
<keyword evidence="4" id="KW-0808">Transferase</keyword>
<dbReference type="AlphaFoldDB" id="A0A6V7QYH1"/>
<dbReference type="InterPro" id="IPR000782">
    <property type="entry name" value="FAS1_domain"/>
</dbReference>
<feature type="compositionally biased region" description="Pro residues" evidence="8">
    <location>
        <begin position="502"/>
        <end position="545"/>
    </location>
</feature>
<reference evidence="10" key="1">
    <citation type="submission" date="2020-07" db="EMBL/GenBank/DDBJ databases">
        <authorList>
            <person name="Lin J."/>
        </authorList>
    </citation>
    <scope>NUCLEOTIDE SEQUENCE</scope>
</reference>
<dbReference type="Pfam" id="PF10250">
    <property type="entry name" value="O-FucT"/>
    <property type="match status" value="1"/>
</dbReference>
<evidence type="ECO:0000259" key="9">
    <source>
        <dbReference type="Pfam" id="PF02469"/>
    </source>
</evidence>